<evidence type="ECO:0000256" key="2">
    <source>
        <dbReference type="ARBA" id="ARBA00022669"/>
    </source>
</evidence>
<dbReference type="CDD" id="cd00035">
    <property type="entry name" value="ChtBD1"/>
    <property type="match status" value="1"/>
</dbReference>
<dbReference type="PROSITE" id="PS50941">
    <property type="entry name" value="CHIT_BIND_I_2"/>
    <property type="match status" value="1"/>
</dbReference>
<dbReference type="PROSITE" id="PS51677">
    <property type="entry name" value="NODB"/>
    <property type="match status" value="1"/>
</dbReference>
<dbReference type="Gene3D" id="3.20.20.370">
    <property type="entry name" value="Glycoside hydrolase/deacetylase"/>
    <property type="match status" value="1"/>
</dbReference>
<dbReference type="PROSITE" id="PS00026">
    <property type="entry name" value="CHIT_BIND_I_1"/>
    <property type="match status" value="1"/>
</dbReference>
<evidence type="ECO:0000256" key="8">
    <source>
        <dbReference type="PROSITE-ProRule" id="PRU00261"/>
    </source>
</evidence>
<dbReference type="InterPro" id="IPR001002">
    <property type="entry name" value="Chitin-bd_1"/>
</dbReference>
<evidence type="ECO:0000256" key="5">
    <source>
        <dbReference type="ARBA" id="ARBA00022801"/>
    </source>
</evidence>
<dbReference type="PANTHER" id="PTHR46471">
    <property type="entry name" value="CHITIN DEACETYLASE"/>
    <property type="match status" value="1"/>
</dbReference>
<dbReference type="Proteomes" id="UP001316803">
    <property type="component" value="Unassembled WGS sequence"/>
</dbReference>
<evidence type="ECO:0000259" key="11">
    <source>
        <dbReference type="PROSITE" id="PS51677"/>
    </source>
</evidence>
<feature type="signal peptide" evidence="9">
    <location>
        <begin position="1"/>
        <end position="19"/>
    </location>
</feature>
<dbReference type="GO" id="GO:0008061">
    <property type="term" value="F:chitin binding"/>
    <property type="evidence" value="ECO:0007669"/>
    <property type="project" value="UniProtKB-UniRule"/>
</dbReference>
<feature type="chain" id="PRO_5042890037" description="Chitin deacetylase" evidence="9">
    <location>
        <begin position="20"/>
        <end position="423"/>
    </location>
</feature>
<keyword evidence="2 8" id="KW-0147">Chitin-binding</keyword>
<comment type="caution">
    <text evidence="8">Lacks conserved residue(s) required for the propagation of feature annotation.</text>
</comment>
<evidence type="ECO:0000256" key="3">
    <source>
        <dbReference type="ARBA" id="ARBA00022723"/>
    </source>
</evidence>
<dbReference type="AlphaFoldDB" id="A0AAN8I5P3"/>
<evidence type="ECO:0008006" key="14">
    <source>
        <dbReference type="Google" id="ProtNLM"/>
    </source>
</evidence>
<dbReference type="SUPFAM" id="SSF57016">
    <property type="entry name" value="Plant lectins/antimicrobial peptides"/>
    <property type="match status" value="1"/>
</dbReference>
<sequence>MHKTILLAVLAALTKISSAHEAAQLVAVDPPTAESPANTVLVTEMRCGKPFKDLKCPQGMCCSSAGYCGTSEDYCFVPKNCQEEYGWCDSKITPTGASVSDGKRTYNNDIPALVNKCTKPKTLALSFDDGPTEHTHKVLDVLKSHNAHAAFFLGGVFNKHGQLDKDWVPIVRRMVTEGHQIGSHTWSHPKLDNLNSAQRKDEMHKVERAIANIIGKIPTFMRPPMIICNNDCQKDMRDLGYHVANWEIDSEDWVTPLKTDHHIIHDVLIPAMDRAGPNGSLFTIQHDTRANTAKIVDALLTHMHEKKDGWAAVPLVECLGHDLDDAYQFPKYLEYNGAAKGGCLVSGPDMCVEPVAFKTSNGCFDAYSRVDAEWRRCKTNQGFTKAHCLQAEKLAADMQKFCFDCGDKHKPACDWNAFKSKNL</sequence>
<feature type="disulfide bond" evidence="8">
    <location>
        <begin position="61"/>
        <end position="75"/>
    </location>
</feature>
<keyword evidence="7" id="KW-0170">Cobalt</keyword>
<keyword evidence="6" id="KW-0119">Carbohydrate metabolism</keyword>
<protein>
    <recommendedName>
        <fullName evidence="14">Chitin deacetylase</fullName>
    </recommendedName>
</protein>
<dbReference type="GO" id="GO:0016810">
    <property type="term" value="F:hydrolase activity, acting on carbon-nitrogen (but not peptide) bonds"/>
    <property type="evidence" value="ECO:0007669"/>
    <property type="project" value="InterPro"/>
</dbReference>
<dbReference type="Gene3D" id="3.30.60.10">
    <property type="entry name" value="Endochitinase-like"/>
    <property type="match status" value="1"/>
</dbReference>
<evidence type="ECO:0000256" key="9">
    <source>
        <dbReference type="SAM" id="SignalP"/>
    </source>
</evidence>
<evidence type="ECO:0000313" key="12">
    <source>
        <dbReference type="EMBL" id="KAK5950631.1"/>
    </source>
</evidence>
<dbReference type="PANTHER" id="PTHR46471:SF4">
    <property type="entry name" value="CHITIN DEACETYLASE"/>
    <property type="match status" value="1"/>
</dbReference>
<feature type="domain" description="Chitin-binding type-1" evidence="10">
    <location>
        <begin position="44"/>
        <end position="90"/>
    </location>
</feature>
<name>A0AAN8I5P3_9EURO</name>
<feature type="disulfide bond" evidence="8">
    <location>
        <begin position="56"/>
        <end position="68"/>
    </location>
</feature>
<evidence type="ECO:0000256" key="4">
    <source>
        <dbReference type="ARBA" id="ARBA00022729"/>
    </source>
</evidence>
<comment type="cofactor">
    <cofactor evidence="1">
        <name>Co(2+)</name>
        <dbReference type="ChEBI" id="CHEBI:48828"/>
    </cofactor>
</comment>
<evidence type="ECO:0000259" key="10">
    <source>
        <dbReference type="PROSITE" id="PS50941"/>
    </source>
</evidence>
<organism evidence="12 13">
    <name type="scientific">Knufia fluminis</name>
    <dbReference type="NCBI Taxonomy" id="191047"/>
    <lineage>
        <taxon>Eukaryota</taxon>
        <taxon>Fungi</taxon>
        <taxon>Dikarya</taxon>
        <taxon>Ascomycota</taxon>
        <taxon>Pezizomycotina</taxon>
        <taxon>Eurotiomycetes</taxon>
        <taxon>Chaetothyriomycetidae</taxon>
        <taxon>Chaetothyriales</taxon>
        <taxon>Trichomeriaceae</taxon>
        <taxon>Knufia</taxon>
    </lineage>
</organism>
<keyword evidence="8" id="KW-1015">Disulfide bond</keyword>
<comment type="caution">
    <text evidence="12">The sequence shown here is derived from an EMBL/GenBank/DDBJ whole genome shotgun (WGS) entry which is preliminary data.</text>
</comment>
<dbReference type="Pfam" id="PF00187">
    <property type="entry name" value="Chitin_bind_1"/>
    <property type="match status" value="1"/>
</dbReference>
<keyword evidence="3" id="KW-0479">Metal-binding</keyword>
<keyword evidence="4 9" id="KW-0732">Signal</keyword>
<dbReference type="InterPro" id="IPR002509">
    <property type="entry name" value="NODB_dom"/>
</dbReference>
<keyword evidence="5" id="KW-0378">Hydrolase</keyword>
<proteinExistence type="predicted"/>
<dbReference type="InterPro" id="IPR036861">
    <property type="entry name" value="Endochitinase-like_sf"/>
</dbReference>
<reference evidence="12 13" key="1">
    <citation type="submission" date="2022-12" db="EMBL/GenBank/DDBJ databases">
        <title>Genomic features and morphological characterization of a novel Knufia sp. strain isolated from spacecraft assembly facility.</title>
        <authorList>
            <person name="Teixeira M."/>
            <person name="Chander A.M."/>
            <person name="Stajich J.E."/>
            <person name="Venkateswaran K."/>
        </authorList>
    </citation>
    <scope>NUCLEOTIDE SEQUENCE [LARGE SCALE GENOMIC DNA]</scope>
    <source>
        <strain evidence="12 13">FJI-L2-BK-P2</strain>
    </source>
</reference>
<evidence type="ECO:0000256" key="7">
    <source>
        <dbReference type="ARBA" id="ARBA00023285"/>
    </source>
</evidence>
<dbReference type="GO" id="GO:0005975">
    <property type="term" value="P:carbohydrate metabolic process"/>
    <property type="evidence" value="ECO:0007669"/>
    <property type="project" value="InterPro"/>
</dbReference>
<dbReference type="GO" id="GO:0046872">
    <property type="term" value="F:metal ion binding"/>
    <property type="evidence" value="ECO:0007669"/>
    <property type="project" value="UniProtKB-KW"/>
</dbReference>
<dbReference type="InterPro" id="IPR018371">
    <property type="entry name" value="Chitin-binding_1_CS"/>
</dbReference>
<evidence type="ECO:0000256" key="6">
    <source>
        <dbReference type="ARBA" id="ARBA00023277"/>
    </source>
</evidence>
<dbReference type="InterPro" id="IPR011330">
    <property type="entry name" value="Glyco_hydro/deAcase_b/a-brl"/>
</dbReference>
<feature type="disulfide bond" evidence="8">
    <location>
        <begin position="47"/>
        <end position="62"/>
    </location>
</feature>
<gene>
    <name evidence="12" type="ORF">OHC33_008297</name>
</gene>
<feature type="domain" description="NodB homology" evidence="11">
    <location>
        <begin position="121"/>
        <end position="313"/>
    </location>
</feature>
<keyword evidence="13" id="KW-1185">Reference proteome</keyword>
<dbReference type="SMART" id="SM00270">
    <property type="entry name" value="ChtBD1"/>
    <property type="match status" value="1"/>
</dbReference>
<dbReference type="Pfam" id="PF01522">
    <property type="entry name" value="Polysacc_deac_1"/>
    <property type="match status" value="1"/>
</dbReference>
<evidence type="ECO:0000313" key="13">
    <source>
        <dbReference type="Proteomes" id="UP001316803"/>
    </source>
</evidence>
<accession>A0AAN8I5P3</accession>
<dbReference type="EMBL" id="JAKLMC020000025">
    <property type="protein sequence ID" value="KAK5950631.1"/>
    <property type="molecule type" value="Genomic_DNA"/>
</dbReference>
<evidence type="ECO:0000256" key="1">
    <source>
        <dbReference type="ARBA" id="ARBA00001941"/>
    </source>
</evidence>
<dbReference type="SUPFAM" id="SSF88713">
    <property type="entry name" value="Glycoside hydrolase/deacetylase"/>
    <property type="match status" value="1"/>
</dbReference>